<comment type="caution">
    <text evidence="9">The sequence shown here is derived from an EMBL/GenBank/DDBJ whole genome shotgun (WGS) entry which is preliminary data.</text>
</comment>
<dbReference type="FunFam" id="1.10.3470.10:FF:000001">
    <property type="entry name" value="Vitamin B12 ABC transporter permease BtuC"/>
    <property type="match status" value="1"/>
</dbReference>
<evidence type="ECO:0000256" key="6">
    <source>
        <dbReference type="ARBA" id="ARBA00022989"/>
    </source>
</evidence>
<dbReference type="GO" id="GO:0033214">
    <property type="term" value="P:siderophore-iron import into cell"/>
    <property type="evidence" value="ECO:0007669"/>
    <property type="project" value="TreeGrafter"/>
</dbReference>
<feature type="transmembrane region" description="Helical" evidence="8">
    <location>
        <begin position="180"/>
        <end position="198"/>
    </location>
</feature>
<evidence type="ECO:0000313" key="10">
    <source>
        <dbReference type="Proteomes" id="UP001248822"/>
    </source>
</evidence>
<dbReference type="GO" id="GO:0022857">
    <property type="term" value="F:transmembrane transporter activity"/>
    <property type="evidence" value="ECO:0007669"/>
    <property type="project" value="InterPro"/>
</dbReference>
<reference evidence="9" key="1">
    <citation type="submission" date="2022-12" db="EMBL/GenBank/DDBJ databases">
        <title>NDM-1 containing novel ST 2018 Pseudenterobacter timonensis.</title>
        <authorList>
            <person name="Halder G."/>
            <person name="Mandal S."/>
            <person name="Dutta S."/>
        </authorList>
    </citation>
    <scope>NUCLEOTIDE SEQUENCE</scope>
    <source>
        <strain evidence="9">CNCI147</strain>
    </source>
</reference>
<keyword evidence="3" id="KW-0813">Transport</keyword>
<name>A0AAE4DRV9_9ENTR</name>
<dbReference type="Gene3D" id="1.10.3470.10">
    <property type="entry name" value="ABC transporter involved in vitamin B12 uptake, BtuC"/>
    <property type="match status" value="1"/>
</dbReference>
<keyword evidence="6 8" id="KW-1133">Transmembrane helix</keyword>
<dbReference type="Pfam" id="PF01032">
    <property type="entry name" value="FecCD"/>
    <property type="match status" value="1"/>
</dbReference>
<gene>
    <name evidence="9" type="primary">fecD</name>
    <name evidence="9" type="ORF">O7047_20100</name>
</gene>
<feature type="transmembrane region" description="Helical" evidence="8">
    <location>
        <begin position="267"/>
        <end position="287"/>
    </location>
</feature>
<keyword evidence="5 8" id="KW-0812">Transmembrane</keyword>
<dbReference type="CDD" id="cd06550">
    <property type="entry name" value="TM_ABC_iron-siderophores_like"/>
    <property type="match status" value="1"/>
</dbReference>
<dbReference type="AlphaFoldDB" id="A0AAE4DRV9"/>
<evidence type="ECO:0000313" key="9">
    <source>
        <dbReference type="EMBL" id="MDR9892522.1"/>
    </source>
</evidence>
<dbReference type="Proteomes" id="UP001248822">
    <property type="component" value="Unassembled WGS sequence"/>
</dbReference>
<feature type="transmembrane region" description="Helical" evidence="8">
    <location>
        <begin position="230"/>
        <end position="255"/>
    </location>
</feature>
<feature type="transmembrane region" description="Helical" evidence="8">
    <location>
        <begin position="138"/>
        <end position="160"/>
    </location>
</feature>
<comment type="subcellular location">
    <subcellularLocation>
        <location evidence="1">Cell membrane</location>
        <topology evidence="1">Multi-pass membrane protein</topology>
    </subcellularLocation>
</comment>
<evidence type="ECO:0000256" key="8">
    <source>
        <dbReference type="SAM" id="Phobius"/>
    </source>
</evidence>
<sequence>MRLAISLLMAVALVGAALLSLQKGVIPVPWRALLTGWHAGSEHYYVLMEYRLPRLLLAMFIGAALAVAGVLVQGMVRNPLASPDILGVNHAASLASVGALLLLPGLPVMALPLLAFVGGMAGLLLLRWLAPPGEPVRLALTGIALSACWGSLTDYLLLARPQDLNSALLWLTGSLWGRDWRFVTVAVPLLMVLLPLSLRYCRDLDLLALGDARAATLGVNVQRTRFCGQLLAVAMTATAVAACGPISFIGLVVPHMVRSLTGGRHRWLMPLSALTGALLLVVADLLARTLHPPLELPAGVLTAIIGAPWFVWLLVRMR</sequence>
<feature type="transmembrane region" description="Helical" evidence="8">
    <location>
        <begin position="55"/>
        <end position="73"/>
    </location>
</feature>
<protein>
    <submittedName>
        <fullName evidence="9">Fe(3+) dicitrate ABC transporter permease subunit FecD</fullName>
    </submittedName>
</protein>
<dbReference type="PANTHER" id="PTHR30472:SF37">
    <property type="entry name" value="FE(3+) DICITRATE TRANSPORT SYSTEM PERMEASE PROTEIN FECD-RELATED"/>
    <property type="match status" value="1"/>
</dbReference>
<organism evidence="9 10">
    <name type="scientific">Pseudenterobacter timonensis</name>
    <dbReference type="NCBI Taxonomy" id="1755099"/>
    <lineage>
        <taxon>Bacteria</taxon>
        <taxon>Pseudomonadati</taxon>
        <taxon>Pseudomonadota</taxon>
        <taxon>Gammaproteobacteria</taxon>
        <taxon>Enterobacterales</taxon>
        <taxon>Enterobacteriaceae</taxon>
        <taxon>Pseudenterobacter</taxon>
    </lineage>
</organism>
<feature type="transmembrane region" description="Helical" evidence="8">
    <location>
        <begin position="294"/>
        <end position="315"/>
    </location>
</feature>
<evidence type="ECO:0000256" key="4">
    <source>
        <dbReference type="ARBA" id="ARBA00022475"/>
    </source>
</evidence>
<proteinExistence type="inferred from homology"/>
<keyword evidence="7 8" id="KW-0472">Membrane</keyword>
<evidence type="ECO:0000256" key="3">
    <source>
        <dbReference type="ARBA" id="ARBA00022448"/>
    </source>
</evidence>
<dbReference type="PANTHER" id="PTHR30472">
    <property type="entry name" value="FERRIC ENTEROBACTIN TRANSPORT SYSTEM PERMEASE PROTEIN"/>
    <property type="match status" value="1"/>
</dbReference>
<evidence type="ECO:0000256" key="1">
    <source>
        <dbReference type="ARBA" id="ARBA00004651"/>
    </source>
</evidence>
<dbReference type="RefSeq" id="WP_310827547.1">
    <property type="nucleotide sequence ID" value="NZ_JAQGEC010000023.1"/>
</dbReference>
<comment type="similarity">
    <text evidence="2">Belongs to the binding-protein-dependent transport system permease family. FecCD subfamily.</text>
</comment>
<dbReference type="GO" id="GO:0005886">
    <property type="term" value="C:plasma membrane"/>
    <property type="evidence" value="ECO:0007669"/>
    <property type="project" value="UniProtKB-SubCell"/>
</dbReference>
<keyword evidence="4" id="KW-1003">Cell membrane</keyword>
<evidence type="ECO:0000256" key="2">
    <source>
        <dbReference type="ARBA" id="ARBA00007935"/>
    </source>
</evidence>
<dbReference type="InterPro" id="IPR037294">
    <property type="entry name" value="ABC_BtuC-like"/>
</dbReference>
<dbReference type="SUPFAM" id="SSF81345">
    <property type="entry name" value="ABC transporter involved in vitamin B12 uptake, BtuC"/>
    <property type="match status" value="1"/>
</dbReference>
<feature type="transmembrane region" description="Helical" evidence="8">
    <location>
        <begin position="109"/>
        <end position="126"/>
    </location>
</feature>
<evidence type="ECO:0000256" key="5">
    <source>
        <dbReference type="ARBA" id="ARBA00022692"/>
    </source>
</evidence>
<accession>A0AAE4DRV9</accession>
<dbReference type="InterPro" id="IPR000522">
    <property type="entry name" value="ABC_transptr_permease_BtuC"/>
</dbReference>
<evidence type="ECO:0000256" key="7">
    <source>
        <dbReference type="ARBA" id="ARBA00023136"/>
    </source>
</evidence>
<dbReference type="NCBIfam" id="NF007299">
    <property type="entry name" value="PRK09777.1"/>
    <property type="match status" value="1"/>
</dbReference>
<dbReference type="EMBL" id="JAQGEC010000023">
    <property type="protein sequence ID" value="MDR9892522.1"/>
    <property type="molecule type" value="Genomic_DNA"/>
</dbReference>